<dbReference type="Gene3D" id="3.30.590.10">
    <property type="entry name" value="Glutamine synthetase/guanido kinase, catalytic domain"/>
    <property type="match status" value="1"/>
</dbReference>
<reference evidence="5" key="1">
    <citation type="submission" date="2021-10" db="EMBL/GenBank/DDBJ databases">
        <title>The complete genome sequence of Leeia sp. TBRC 13508.</title>
        <authorList>
            <person name="Charoenyingcharoen P."/>
            <person name="Yukphan P."/>
        </authorList>
    </citation>
    <scope>NUCLEOTIDE SEQUENCE</scope>
    <source>
        <strain evidence="5">TBRC 13508</strain>
    </source>
</reference>
<dbReference type="EMBL" id="JAJBZT010000009">
    <property type="protein sequence ID" value="MCB6184844.1"/>
    <property type="molecule type" value="Genomic_DNA"/>
</dbReference>
<dbReference type="PROSITE" id="PS51987">
    <property type="entry name" value="GS_CATALYTIC"/>
    <property type="match status" value="1"/>
</dbReference>
<name>A0ABS8D9F2_9NEIS</name>
<dbReference type="SMART" id="SM01230">
    <property type="entry name" value="Gln-synt_C"/>
    <property type="match status" value="1"/>
</dbReference>
<dbReference type="PANTHER" id="PTHR43785">
    <property type="entry name" value="GAMMA-GLUTAMYLPUTRESCINE SYNTHETASE"/>
    <property type="match status" value="1"/>
</dbReference>
<organism evidence="5 6">
    <name type="scientific">Leeia speluncae</name>
    <dbReference type="NCBI Taxonomy" id="2884804"/>
    <lineage>
        <taxon>Bacteria</taxon>
        <taxon>Pseudomonadati</taxon>
        <taxon>Pseudomonadota</taxon>
        <taxon>Betaproteobacteria</taxon>
        <taxon>Neisseriales</taxon>
        <taxon>Leeiaceae</taxon>
        <taxon>Leeia</taxon>
    </lineage>
</organism>
<evidence type="ECO:0000259" key="4">
    <source>
        <dbReference type="PROSITE" id="PS51987"/>
    </source>
</evidence>
<proteinExistence type="inferred from homology"/>
<dbReference type="Pfam" id="PF00120">
    <property type="entry name" value="Gln-synt_C"/>
    <property type="match status" value="1"/>
</dbReference>
<gene>
    <name evidence="5" type="ORF">LIN78_14950</name>
</gene>
<evidence type="ECO:0000256" key="1">
    <source>
        <dbReference type="ARBA" id="ARBA00022598"/>
    </source>
</evidence>
<evidence type="ECO:0000313" key="5">
    <source>
        <dbReference type="EMBL" id="MCB6184844.1"/>
    </source>
</evidence>
<dbReference type="PANTHER" id="PTHR43785:SF3">
    <property type="entry name" value="GS CATALYTIC DOMAIN-CONTAINING PROTEIN"/>
    <property type="match status" value="1"/>
</dbReference>
<dbReference type="Proteomes" id="UP001165395">
    <property type="component" value="Unassembled WGS sequence"/>
</dbReference>
<dbReference type="SUPFAM" id="SSF54368">
    <property type="entry name" value="Glutamine synthetase, N-terminal domain"/>
    <property type="match status" value="1"/>
</dbReference>
<accession>A0ABS8D9F2</accession>
<sequence>MIPSDISAVISSNAIREVECIFPDINGIPRGKALPAHSFVAGQQLRCARAIPIQCITGEYPDYEYYGEHDPDVTLIPDYNTFRLVPWASKGRALVIMDCEDKPGELTPLAPRTVLKKVLNKYEQLGLTPVVAPELEFYVLAPNPDPSQPLQTPIDRLGRREIGESSFSFTALNSFSAFWDELLSTIEMLGINGDTFVHEMGPGQFEINLKHGNALELADQTFLFKYAMREVGAKHGLLVVCMAKPMSGVAGSSMHIHQSLIKQNGENVFSLANGEPSPIFHYFIAGQQTYLPHLMPYLAPNVNSYRRFVKGSAAPINLSWGIDNRSVGLRVPHAPPQARRVENRLPGCDANPYLSLAASLASGLLGIEEQLKPSDPVTGNVYGESVSLPSTLDQALQIMRSSNTSTKCFGEEFTRAYIASKEVELTNYYQEISSWERRYLAGQV</sequence>
<dbReference type="SUPFAM" id="SSF55931">
    <property type="entry name" value="Glutamine synthetase/guanido kinase"/>
    <property type="match status" value="1"/>
</dbReference>
<dbReference type="InterPro" id="IPR036651">
    <property type="entry name" value="Gln_synt_N_sf"/>
</dbReference>
<keyword evidence="6" id="KW-1185">Reference proteome</keyword>
<comment type="caution">
    <text evidence="5">The sequence shown here is derived from an EMBL/GenBank/DDBJ whole genome shotgun (WGS) entry which is preliminary data.</text>
</comment>
<dbReference type="InterPro" id="IPR014746">
    <property type="entry name" value="Gln_synth/guanido_kin_cat_dom"/>
</dbReference>
<dbReference type="InterPro" id="IPR008146">
    <property type="entry name" value="Gln_synth_cat_dom"/>
</dbReference>
<dbReference type="RefSeq" id="WP_227181660.1">
    <property type="nucleotide sequence ID" value="NZ_JAJBZT010000009.1"/>
</dbReference>
<protein>
    <submittedName>
        <fullName evidence="5">Glutamine synthetase family protein</fullName>
    </submittedName>
</protein>
<feature type="domain" description="GS catalytic" evidence="4">
    <location>
        <begin position="111"/>
        <end position="444"/>
    </location>
</feature>
<keyword evidence="1" id="KW-0436">Ligase</keyword>
<evidence type="ECO:0000256" key="2">
    <source>
        <dbReference type="PROSITE-ProRule" id="PRU01331"/>
    </source>
</evidence>
<comment type="similarity">
    <text evidence="2 3">Belongs to the glutamine synthetase family.</text>
</comment>
<evidence type="ECO:0000313" key="6">
    <source>
        <dbReference type="Proteomes" id="UP001165395"/>
    </source>
</evidence>
<evidence type="ECO:0000256" key="3">
    <source>
        <dbReference type="RuleBase" id="RU000384"/>
    </source>
</evidence>
<dbReference type="Gene3D" id="3.10.20.70">
    <property type="entry name" value="Glutamine synthetase, N-terminal domain"/>
    <property type="match status" value="1"/>
</dbReference>